<evidence type="ECO:0000313" key="4">
    <source>
        <dbReference type="Proteomes" id="UP000199315"/>
    </source>
</evidence>
<dbReference type="InterPro" id="IPR037135">
    <property type="entry name" value="DUF1653-like_dom_sf"/>
</dbReference>
<proteinExistence type="predicted"/>
<reference evidence="3 4" key="1">
    <citation type="submission" date="2016-09" db="EMBL/GenBank/DDBJ databases">
        <authorList>
            <person name="Capua I."/>
            <person name="De Benedictis P."/>
            <person name="Joannis T."/>
            <person name="Lombin L.H."/>
            <person name="Cattoli G."/>
        </authorList>
    </citation>
    <scope>NUCLEOTIDE SEQUENCE [LARGE SCALE GENOMIC DNA]</scope>
    <source>
        <strain evidence="3 4">GluBS11</strain>
    </source>
</reference>
<gene>
    <name evidence="3" type="ORF">SAMN05421730_1001418</name>
</gene>
<organism evidence="3 4">
    <name type="scientific">Anaerobium acetethylicum</name>
    <dbReference type="NCBI Taxonomy" id="1619234"/>
    <lineage>
        <taxon>Bacteria</taxon>
        <taxon>Bacillati</taxon>
        <taxon>Bacillota</taxon>
        <taxon>Clostridia</taxon>
        <taxon>Lachnospirales</taxon>
        <taxon>Lachnospiraceae</taxon>
        <taxon>Anaerobium</taxon>
    </lineage>
</organism>
<evidence type="ECO:0000313" key="3">
    <source>
        <dbReference type="EMBL" id="SCP95240.1"/>
    </source>
</evidence>
<dbReference type="Proteomes" id="UP000199315">
    <property type="component" value="Unassembled WGS sequence"/>
</dbReference>
<evidence type="ECO:0000259" key="2">
    <source>
        <dbReference type="Pfam" id="PF07866"/>
    </source>
</evidence>
<feature type="region of interest" description="Disordered" evidence="1">
    <location>
        <begin position="85"/>
        <end position="105"/>
    </location>
</feature>
<dbReference type="InterPro" id="IPR023387">
    <property type="entry name" value="DUF1653-like_dom"/>
</dbReference>
<protein>
    <recommendedName>
        <fullName evidence="2">DUF1653 domain-containing protein</fullName>
    </recommendedName>
</protein>
<dbReference type="Gene3D" id="2.30.30.320">
    <property type="entry name" value="DUF1653-like domain"/>
    <property type="match status" value="1"/>
</dbReference>
<keyword evidence="4" id="KW-1185">Reference proteome</keyword>
<evidence type="ECO:0000256" key="1">
    <source>
        <dbReference type="SAM" id="MobiDB-lite"/>
    </source>
</evidence>
<feature type="compositionally biased region" description="Acidic residues" evidence="1">
    <location>
        <begin position="93"/>
        <end position="104"/>
    </location>
</feature>
<name>A0A1D3TPA7_9FIRM</name>
<dbReference type="AlphaFoldDB" id="A0A1D3TPA7"/>
<dbReference type="Pfam" id="PF07866">
    <property type="entry name" value="DUF1653"/>
    <property type="match status" value="1"/>
</dbReference>
<dbReference type="STRING" id="1619234.SAMN05421730_1001418"/>
<sequence>MLLSMEQKRIPKPGEIYRHFKNRLYQIVTVASHSETGEQLVIYQALYGSYMTYARPLDMFCSEVDRNKYPDVKQKYRFEPVDRQMLTPASETKEEDVEREDAEDFGQPAEVRLQKDAGRSGMNEEVNPDLLKFLEAGTYVEKLEILKSLKRKVSDRLISDIAVSLDVVADEGTIEERYEAVKHCLEANAKFECNRLR</sequence>
<dbReference type="EMBL" id="FMKA01000001">
    <property type="protein sequence ID" value="SCP95240.1"/>
    <property type="molecule type" value="Genomic_DNA"/>
</dbReference>
<accession>A0A1D3TPA7</accession>
<feature type="domain" description="DUF1653" evidence="2">
    <location>
        <begin position="16"/>
        <end position="79"/>
    </location>
</feature>